<feature type="transmembrane region" description="Helical" evidence="1">
    <location>
        <begin position="12"/>
        <end position="34"/>
    </location>
</feature>
<evidence type="ECO:0000313" key="2">
    <source>
        <dbReference type="EMBL" id="CAG6395222.1"/>
    </source>
</evidence>
<accession>A0A9W4DSJ0</accession>
<keyword evidence="3" id="KW-1185">Reference proteome</keyword>
<comment type="caution">
    <text evidence="2">The sequence shown here is derived from an EMBL/GenBank/DDBJ whole genome shotgun (WGS) entry which is preliminary data.</text>
</comment>
<evidence type="ECO:0000256" key="1">
    <source>
        <dbReference type="SAM" id="Phobius"/>
    </source>
</evidence>
<proteinExistence type="predicted"/>
<feature type="transmembrane region" description="Helical" evidence="1">
    <location>
        <begin position="86"/>
        <end position="107"/>
    </location>
</feature>
<keyword evidence="1" id="KW-0812">Transmembrane</keyword>
<reference evidence="2" key="1">
    <citation type="submission" date="2021-05" db="EMBL/GenBank/DDBJ databases">
        <authorList>
            <person name="Arsene-Ploetze F."/>
        </authorList>
    </citation>
    <scope>NUCLEOTIDE SEQUENCE</scope>
    <source>
        <strain evidence="2">DSM 42138</strain>
    </source>
</reference>
<keyword evidence="1" id="KW-1133">Transmembrane helix</keyword>
<feature type="transmembrane region" description="Helical" evidence="1">
    <location>
        <begin position="41"/>
        <end position="60"/>
    </location>
</feature>
<feature type="transmembrane region" description="Helical" evidence="1">
    <location>
        <begin position="144"/>
        <end position="164"/>
    </location>
</feature>
<keyword evidence="1" id="KW-0472">Membrane</keyword>
<gene>
    <name evidence="2" type="ORF">SCOCK_300031</name>
</gene>
<dbReference type="Proteomes" id="UP001152519">
    <property type="component" value="Unassembled WGS sequence"/>
</dbReference>
<dbReference type="RefSeq" id="WP_251492229.1">
    <property type="nucleotide sequence ID" value="NZ_CAJSLV010000060.1"/>
</dbReference>
<name>A0A9W4DSJ0_9ACTN</name>
<protein>
    <submittedName>
        <fullName evidence="2">Uncharacterized protein</fullName>
    </submittedName>
</protein>
<sequence>MGLINGVPAHVLLVHAMVVLVPLTALALVVCAVWPQIMRRFGVFLPVLALVTLIAVPLTTDSGEWLQERVPETSLVERHTGIGDELLPWTVGQLVLAAAVWFVYRGAEATAASVRRFTHRRAEATASPVTSSVRGSAPAVGTRVRVVAVVLSVAVAAGAIVQVYRVGDSGAKATWQGRISSTSGQG</sequence>
<evidence type="ECO:0000313" key="3">
    <source>
        <dbReference type="Proteomes" id="UP001152519"/>
    </source>
</evidence>
<organism evidence="2 3">
    <name type="scientific">Actinacidiphila cocklensis</name>
    <dbReference type="NCBI Taxonomy" id="887465"/>
    <lineage>
        <taxon>Bacteria</taxon>
        <taxon>Bacillati</taxon>
        <taxon>Actinomycetota</taxon>
        <taxon>Actinomycetes</taxon>
        <taxon>Kitasatosporales</taxon>
        <taxon>Streptomycetaceae</taxon>
        <taxon>Actinacidiphila</taxon>
    </lineage>
</organism>
<dbReference type="EMBL" id="CAJSLV010000060">
    <property type="protein sequence ID" value="CAG6395222.1"/>
    <property type="molecule type" value="Genomic_DNA"/>
</dbReference>
<dbReference type="AlphaFoldDB" id="A0A9W4DSJ0"/>